<dbReference type="RefSeq" id="WP_012993986.1">
    <property type="nucleotide sequence ID" value="NC_013895.2"/>
</dbReference>
<name>D3R0C4_MAGIU</name>
<sequence length="227" mass="25312">MSRFKFNFSGVIGTLIMVLPLIGLFAVPVMAESISKLNLDVKNEQIEQWNAELLRRISIAPELGDFKTLQDKTLRVPAGWTWRDGVICVTNSVSTIAGIKVDHGHAGIIAAEPYYYATIEANRDKGVHVAYGDWMQKYTGTIWQVGVNSTSVQEDHLAAVSAAEHLHKKYKFPVMLDNRNEFYCSHLVYAAYKDATGVDLAVGKIPGLILPYDLLNPDIVSLIYKNR</sequence>
<keyword evidence="2" id="KW-1185">Reference proteome</keyword>
<dbReference type="Proteomes" id="UP000008234">
    <property type="component" value="Chromosome"/>
</dbReference>
<proteinExistence type="predicted"/>
<dbReference type="EMBL" id="CP001850">
    <property type="protein sequence ID" value="ADC90424.1"/>
    <property type="molecule type" value="Genomic_DNA"/>
</dbReference>
<dbReference type="eggNOG" id="COG3863">
    <property type="taxonomic scope" value="Bacteria"/>
</dbReference>
<reference evidence="2" key="1">
    <citation type="submission" date="2009-12" db="EMBL/GenBank/DDBJ databases">
        <title>Sequence of Clostridiales genomosp. BVAB3 str. UPII9-5.</title>
        <authorList>
            <person name="Madupu R."/>
            <person name="Durkin A.S."/>
            <person name="Torralba M."/>
            <person name="Methe B."/>
            <person name="Sutton G.G."/>
            <person name="Strausberg R.L."/>
            <person name="Nelson K.E."/>
        </authorList>
    </citation>
    <scope>NUCLEOTIDE SEQUENCE [LARGE SCALE GENOMIC DNA]</scope>
    <source>
        <strain evidence="2">UPII9-5</strain>
    </source>
</reference>
<protein>
    <submittedName>
        <fullName evidence="1">Uncharacterized protein</fullName>
    </submittedName>
</protein>
<dbReference type="OrthoDB" id="1708048at2"/>
<organism evidence="1 2">
    <name type="scientific">Mageeibacillus indolicus (strain UPII9-5)</name>
    <name type="common">Clostridiales genomosp. BVAB3 (strain UPII9-5)</name>
    <dbReference type="NCBI Taxonomy" id="699246"/>
    <lineage>
        <taxon>Bacteria</taxon>
        <taxon>Bacillati</taxon>
        <taxon>Bacillota</taxon>
        <taxon>Clostridia</taxon>
        <taxon>Eubacteriales</taxon>
        <taxon>Oscillospiraceae</taxon>
        <taxon>Mageeibacillus</taxon>
    </lineage>
</organism>
<dbReference type="SUPFAM" id="SSF54001">
    <property type="entry name" value="Cysteine proteinases"/>
    <property type="match status" value="1"/>
</dbReference>
<dbReference type="AlphaFoldDB" id="D3R0C4"/>
<dbReference type="InterPro" id="IPR024453">
    <property type="entry name" value="Peptidase_C92"/>
</dbReference>
<dbReference type="Gene3D" id="3.90.1720.10">
    <property type="entry name" value="endopeptidase domain like (from Nostoc punctiforme)"/>
    <property type="match status" value="1"/>
</dbReference>
<gene>
    <name evidence="1" type="ordered locus">HMPREF0868_0293</name>
</gene>
<evidence type="ECO:0000313" key="2">
    <source>
        <dbReference type="Proteomes" id="UP000008234"/>
    </source>
</evidence>
<accession>D3R0C4</accession>
<evidence type="ECO:0000313" key="1">
    <source>
        <dbReference type="EMBL" id="ADC90424.1"/>
    </source>
</evidence>
<dbReference type="KEGG" id="clo:HMPREF0868_0293"/>
<dbReference type="Pfam" id="PF05708">
    <property type="entry name" value="Peptidase_C92"/>
    <property type="match status" value="1"/>
</dbReference>
<dbReference type="InterPro" id="IPR038765">
    <property type="entry name" value="Papain-like_cys_pep_sf"/>
</dbReference>
<dbReference type="HOGENOM" id="CLU_1244782_0_0_9"/>